<sequence>MENLLTVALQDIDGANTPFYLRQAYNVSAYVSLPLDTPGKVGSNPSSSVTVPAVVSAMAPEHKRFLALVFIVAALITVKVYRFPKLLNSAFAKARELAAASGTASLSTVLANAQGALGTYSPHSKEVDSSSVGGTLPALSGEGRQIVSALTGDPVCGAVHVLEDGSSYISKSEALAWMLCSHFSPLASGARLTAL</sequence>
<name>A0A3P3YZ32_LEIBR</name>
<protein>
    <submittedName>
        <fullName evidence="1">Hypothetical_protein</fullName>
    </submittedName>
</protein>
<reference evidence="1 2" key="1">
    <citation type="submission" date="2018-09" db="EMBL/GenBank/DDBJ databases">
        <authorList>
            <person name="Peiro R."/>
            <person name="Begona"/>
            <person name="Cbmso G."/>
            <person name="Lopez M."/>
            <person name="Gonzalez S."/>
        </authorList>
    </citation>
    <scope>NUCLEOTIDE SEQUENCE [LARGE SCALE GENOMIC DNA]</scope>
</reference>
<dbReference type="Proteomes" id="UP000319462">
    <property type="component" value="Chromosome 8"/>
</dbReference>
<dbReference type="PANTHER" id="PTHR44464:SF1">
    <property type="entry name" value="WD REPEAT-CONTAINING PROTEIN 17"/>
    <property type="match status" value="1"/>
</dbReference>
<dbReference type="AlphaFoldDB" id="A0A3P3YZ32"/>
<dbReference type="PANTHER" id="PTHR44464">
    <property type="entry name" value="WD REPEAT-CONTAINING PROTEIN 17"/>
    <property type="match status" value="1"/>
</dbReference>
<proteinExistence type="predicted"/>
<accession>A0A3P3YZ32</accession>
<evidence type="ECO:0000313" key="1">
    <source>
        <dbReference type="EMBL" id="SYZ63130.1"/>
    </source>
</evidence>
<dbReference type="EMBL" id="LS997607">
    <property type="protein sequence ID" value="SYZ63130.1"/>
    <property type="molecule type" value="Genomic_DNA"/>
</dbReference>
<organism evidence="1 2">
    <name type="scientific">Leishmania braziliensis MHOM/BR/75/M2904</name>
    <dbReference type="NCBI Taxonomy" id="420245"/>
    <lineage>
        <taxon>Eukaryota</taxon>
        <taxon>Discoba</taxon>
        <taxon>Euglenozoa</taxon>
        <taxon>Kinetoplastea</taxon>
        <taxon>Metakinetoplastina</taxon>
        <taxon>Trypanosomatida</taxon>
        <taxon>Trypanosomatidae</taxon>
        <taxon>Leishmaniinae</taxon>
        <taxon>Leishmania</taxon>
        <taxon>Leishmania braziliensis species complex</taxon>
    </lineage>
</organism>
<evidence type="ECO:0000313" key="2">
    <source>
        <dbReference type="Proteomes" id="UP000319462"/>
    </source>
</evidence>
<gene>
    <name evidence="1" type="ORF">LBRM2904_08.0410</name>
</gene>